<dbReference type="EMBL" id="JAFHKK010000002">
    <property type="protein sequence ID" value="MBN2963435.1"/>
    <property type="molecule type" value="Genomic_DNA"/>
</dbReference>
<dbReference type="PROSITE" id="PS00065">
    <property type="entry name" value="D_2_HYDROXYACID_DH_1"/>
    <property type="match status" value="1"/>
</dbReference>
<dbReference type="Gene3D" id="3.40.50.720">
    <property type="entry name" value="NAD(P)-binding Rossmann-like Domain"/>
    <property type="match status" value="2"/>
</dbReference>
<dbReference type="InterPro" id="IPR029752">
    <property type="entry name" value="D-isomer_DH_CS1"/>
</dbReference>
<dbReference type="InterPro" id="IPR036291">
    <property type="entry name" value="NAD(P)-bd_dom_sf"/>
</dbReference>
<dbReference type="PANTHER" id="PTHR42938">
    <property type="entry name" value="FORMATE DEHYDROGENASE 1"/>
    <property type="match status" value="1"/>
</dbReference>
<evidence type="ECO:0000256" key="9">
    <source>
        <dbReference type="ARBA" id="ARBA00048126"/>
    </source>
</evidence>
<dbReference type="CDD" id="cd04901">
    <property type="entry name" value="ACT_3PGDH"/>
    <property type="match status" value="1"/>
</dbReference>
<evidence type="ECO:0000256" key="6">
    <source>
        <dbReference type="ARBA" id="ARBA00023002"/>
    </source>
</evidence>
<evidence type="ECO:0000256" key="5">
    <source>
        <dbReference type="ARBA" id="ARBA00021582"/>
    </source>
</evidence>
<dbReference type="Gene3D" id="3.30.70.260">
    <property type="match status" value="1"/>
</dbReference>
<dbReference type="EC" id="1.1.1.399" evidence="3"/>
<reference evidence="13 14" key="2">
    <citation type="submission" date="2021-02" db="EMBL/GenBank/DDBJ databases">
        <title>Sulfurospirillum tamanensis sp. nov.</title>
        <authorList>
            <person name="Frolova A."/>
            <person name="Merkel A."/>
            <person name="Slobodkin A."/>
        </authorList>
    </citation>
    <scope>NUCLEOTIDE SEQUENCE [LARGE SCALE GENOMIC DNA]</scope>
    <source>
        <strain evidence="13 14">T05b</strain>
    </source>
</reference>
<evidence type="ECO:0000256" key="7">
    <source>
        <dbReference type="ARBA" id="ARBA00023027"/>
    </source>
</evidence>
<organism evidence="13 14">
    <name type="scientific">Sulfurospirillum tamanense</name>
    <dbReference type="NCBI Taxonomy" id="2813362"/>
    <lineage>
        <taxon>Bacteria</taxon>
        <taxon>Pseudomonadati</taxon>
        <taxon>Campylobacterota</taxon>
        <taxon>Epsilonproteobacteria</taxon>
        <taxon>Campylobacterales</taxon>
        <taxon>Sulfurospirillaceae</taxon>
        <taxon>Sulfurospirillum</taxon>
    </lineage>
</organism>
<protein>
    <recommendedName>
        <fullName evidence="5">D-3-phosphoglycerate dehydrogenase</fullName>
        <ecNumber evidence="3">1.1.1.399</ecNumber>
        <ecNumber evidence="4">1.1.1.95</ecNumber>
    </recommendedName>
    <alternativeName>
        <fullName evidence="8">2-oxoglutarate reductase</fullName>
    </alternativeName>
</protein>
<evidence type="ECO:0000256" key="11">
    <source>
        <dbReference type="RuleBase" id="RU003719"/>
    </source>
</evidence>
<comment type="pathway">
    <text evidence="2">Amino-acid biosynthesis; L-serine biosynthesis; L-serine from 3-phospho-D-glycerate: step 1/3.</text>
</comment>
<comment type="function">
    <text evidence="1">Catalyzes the reversible oxidation of 3-phospho-D-glycerate to 3-phosphonooxypyruvate, the first step of the phosphorylated L-serine biosynthesis pathway. Also catalyzes the reversible oxidation of 2-hydroxyglutarate to 2-oxoglutarate.</text>
</comment>
<keyword evidence="6 11" id="KW-0560">Oxidoreductase</keyword>
<evidence type="ECO:0000313" key="14">
    <source>
        <dbReference type="Proteomes" id="UP000703590"/>
    </source>
</evidence>
<dbReference type="Pfam" id="PF00389">
    <property type="entry name" value="2-Hacid_dh"/>
    <property type="match status" value="1"/>
</dbReference>
<dbReference type="SUPFAM" id="SSF51735">
    <property type="entry name" value="NAD(P)-binding Rossmann-fold domains"/>
    <property type="match status" value="1"/>
</dbReference>
<evidence type="ECO:0000256" key="2">
    <source>
        <dbReference type="ARBA" id="ARBA00005216"/>
    </source>
</evidence>
<gene>
    <name evidence="13" type="ORF">JWV37_01450</name>
</gene>
<comment type="caution">
    <text evidence="13">The sequence shown here is derived from an EMBL/GenBank/DDBJ whole genome shotgun (WGS) entry which is preliminary data.</text>
</comment>
<proteinExistence type="inferred from homology"/>
<keyword evidence="14" id="KW-1185">Reference proteome</keyword>
<comment type="similarity">
    <text evidence="11">Belongs to the D-isomer specific 2-hydroxyacid dehydrogenase family.</text>
</comment>
<reference evidence="14" key="1">
    <citation type="submission" date="2021-02" db="EMBL/GenBank/DDBJ databases">
        <title>Sulfurospirillum tamanensis sp. nov.</title>
        <authorList>
            <person name="Merkel A.Y."/>
        </authorList>
    </citation>
    <scope>NUCLEOTIDE SEQUENCE [LARGE SCALE GENOMIC DNA]</scope>
    <source>
        <strain evidence="14">T05b</strain>
    </source>
</reference>
<dbReference type="PROSITE" id="PS51671">
    <property type="entry name" value="ACT"/>
    <property type="match status" value="1"/>
</dbReference>
<name>A0ABS2WPK5_9BACT</name>
<evidence type="ECO:0000256" key="3">
    <source>
        <dbReference type="ARBA" id="ARBA00013001"/>
    </source>
</evidence>
<dbReference type="InterPro" id="IPR006139">
    <property type="entry name" value="D-isomer_2_OHA_DH_cat_dom"/>
</dbReference>
<dbReference type="Pfam" id="PF02826">
    <property type="entry name" value="2-Hacid_dh_C"/>
    <property type="match status" value="1"/>
</dbReference>
<evidence type="ECO:0000256" key="8">
    <source>
        <dbReference type="ARBA" id="ARBA00030455"/>
    </source>
</evidence>
<comment type="catalytic activity">
    <reaction evidence="10">
        <text>(2R)-3-phosphoglycerate + NAD(+) = 3-phosphooxypyruvate + NADH + H(+)</text>
        <dbReference type="Rhea" id="RHEA:12641"/>
        <dbReference type="ChEBI" id="CHEBI:15378"/>
        <dbReference type="ChEBI" id="CHEBI:18110"/>
        <dbReference type="ChEBI" id="CHEBI:57540"/>
        <dbReference type="ChEBI" id="CHEBI:57945"/>
        <dbReference type="ChEBI" id="CHEBI:58272"/>
        <dbReference type="EC" id="1.1.1.95"/>
    </reaction>
</comment>
<evidence type="ECO:0000256" key="1">
    <source>
        <dbReference type="ARBA" id="ARBA00003800"/>
    </source>
</evidence>
<dbReference type="InterPro" id="IPR006140">
    <property type="entry name" value="D-isomer_DH_NAD-bd"/>
</dbReference>
<dbReference type="SUPFAM" id="SSF55021">
    <property type="entry name" value="ACT-like"/>
    <property type="match status" value="1"/>
</dbReference>
<dbReference type="PANTHER" id="PTHR42938:SF47">
    <property type="entry name" value="HYDROXYPYRUVATE REDUCTASE"/>
    <property type="match status" value="1"/>
</dbReference>
<dbReference type="InterPro" id="IPR002912">
    <property type="entry name" value="ACT_dom"/>
</dbReference>
<evidence type="ECO:0000313" key="13">
    <source>
        <dbReference type="EMBL" id="MBN2963435.1"/>
    </source>
</evidence>
<evidence type="ECO:0000256" key="4">
    <source>
        <dbReference type="ARBA" id="ARBA00013143"/>
    </source>
</evidence>
<evidence type="ECO:0000256" key="10">
    <source>
        <dbReference type="ARBA" id="ARBA00048731"/>
    </source>
</evidence>
<dbReference type="InterPro" id="IPR045865">
    <property type="entry name" value="ACT-like_dom_sf"/>
</dbReference>
<dbReference type="CDD" id="cd12174">
    <property type="entry name" value="PGDH_like_3"/>
    <property type="match status" value="1"/>
</dbReference>
<dbReference type="EC" id="1.1.1.95" evidence="4"/>
<feature type="domain" description="ACT" evidence="12">
    <location>
        <begin position="320"/>
        <end position="390"/>
    </location>
</feature>
<comment type="catalytic activity">
    <reaction evidence="9">
        <text>(R)-2-hydroxyglutarate + NAD(+) = 2-oxoglutarate + NADH + H(+)</text>
        <dbReference type="Rhea" id="RHEA:49612"/>
        <dbReference type="ChEBI" id="CHEBI:15378"/>
        <dbReference type="ChEBI" id="CHEBI:15801"/>
        <dbReference type="ChEBI" id="CHEBI:16810"/>
        <dbReference type="ChEBI" id="CHEBI:57540"/>
        <dbReference type="ChEBI" id="CHEBI:57945"/>
        <dbReference type="EC" id="1.1.1.399"/>
    </reaction>
</comment>
<keyword evidence="7" id="KW-0520">NAD</keyword>
<dbReference type="RefSeq" id="WP_205457875.1">
    <property type="nucleotide sequence ID" value="NZ_JAFHKK010000002.1"/>
</dbReference>
<sequence>MYKIQTLNKIAEKGLDLLPHGQYEIASEFNEPDGIIVRSFKMHEMPFPISLKAIARAGAGVNNIPLERCSEKGIVVFNTPGANANAVKELVLCSMLLASRDVVGGVAWTKSLEAPADQIPALVEQGKANFAGCEIKGKTLGVVGLGAIGALVAKDALALGMNVIGYDPYLSVDGAWELSNDVQKASGLETLLKSADYLTIHVPLLPSTKEMYNAEKFAMMKPGIKIMNFARGELFKEDDLLDALESGQIGAYVTDFPTTKLIHAKGVIPVPHLGASTEESEENCAIWASRQLKNFLESGNIENSVNFPTCKLPMRKGIKRLSIVNKNIPNIIGTVTSLLAKEGINIDEMINQSKGDVAYMLLDVQGEISPSLIQALEKTEGIRRVRLILG</sequence>
<accession>A0ABS2WPK5</accession>
<dbReference type="SUPFAM" id="SSF52283">
    <property type="entry name" value="Formate/glycerate dehydrogenase catalytic domain-like"/>
    <property type="match status" value="1"/>
</dbReference>
<dbReference type="Proteomes" id="UP000703590">
    <property type="component" value="Unassembled WGS sequence"/>
</dbReference>
<evidence type="ECO:0000259" key="12">
    <source>
        <dbReference type="PROSITE" id="PS51671"/>
    </source>
</evidence>